<protein>
    <submittedName>
        <fullName evidence="1">Uncharacterized protein</fullName>
    </submittedName>
</protein>
<sequence>MAIVNLLLFLWASNSTGKIEASGHEYKIQAANLM</sequence>
<proteinExistence type="predicted"/>
<gene>
    <name evidence="1" type="ORF">METZ01_LOCUS421166</name>
</gene>
<organism evidence="1">
    <name type="scientific">marine metagenome</name>
    <dbReference type="NCBI Taxonomy" id="408172"/>
    <lineage>
        <taxon>unclassified sequences</taxon>
        <taxon>metagenomes</taxon>
        <taxon>ecological metagenomes</taxon>
    </lineage>
</organism>
<reference evidence="1" key="1">
    <citation type="submission" date="2018-05" db="EMBL/GenBank/DDBJ databases">
        <authorList>
            <person name="Lanie J.A."/>
            <person name="Ng W.-L."/>
            <person name="Kazmierczak K.M."/>
            <person name="Andrzejewski T.M."/>
            <person name="Davidsen T.M."/>
            <person name="Wayne K.J."/>
            <person name="Tettelin H."/>
            <person name="Glass J.I."/>
            <person name="Rusch D."/>
            <person name="Podicherti R."/>
            <person name="Tsui H.-C.T."/>
            <person name="Winkler M.E."/>
        </authorList>
    </citation>
    <scope>NUCLEOTIDE SEQUENCE</scope>
</reference>
<accession>A0A382XB78</accession>
<dbReference type="AlphaFoldDB" id="A0A382XB78"/>
<evidence type="ECO:0000313" key="1">
    <source>
        <dbReference type="EMBL" id="SVD68312.1"/>
    </source>
</evidence>
<name>A0A382XB78_9ZZZZ</name>
<dbReference type="EMBL" id="UINC01166388">
    <property type="protein sequence ID" value="SVD68312.1"/>
    <property type="molecule type" value="Genomic_DNA"/>
</dbReference>
<feature type="non-terminal residue" evidence="1">
    <location>
        <position position="34"/>
    </location>
</feature>